<sequence>MIGPTSHTIIIVPTSRSENSLISLAIVESAFSSNGLQSNGQLHFPPGVLGLKLRKHNLDRAAVRSAVLFFSNAMTHCSNLSSWTLDKDLLSYTSPVSCWFGPDERREAFANFVFRSVLKQRRLNGSSLLAPVFDIYNLVPHPGRPLHHVTDFDEPIPRRWKRIGNVTGSRVSLNAVFWLNKKHVGPPQKGQERFRVVTAFAPPFVMRATRVENESCLLGLPCLQGEVSPVSTQRLTGDTSFLSREWRDDRLIQEHGTHPVGIDVMLLSAKRLTFRGERISVFFLFCIKFTYSVLFSKIGSKK</sequence>
<reference evidence="1 2" key="1">
    <citation type="journal article" date="2019" name="Sci. Rep.">
        <title>Orb-weaving spider Araneus ventricosus genome elucidates the spidroin gene catalogue.</title>
        <authorList>
            <person name="Kono N."/>
            <person name="Nakamura H."/>
            <person name="Ohtoshi R."/>
            <person name="Moran D.A.P."/>
            <person name="Shinohara A."/>
            <person name="Yoshida Y."/>
            <person name="Fujiwara M."/>
            <person name="Mori M."/>
            <person name="Tomita M."/>
            <person name="Arakawa K."/>
        </authorList>
    </citation>
    <scope>NUCLEOTIDE SEQUENCE [LARGE SCALE GENOMIC DNA]</scope>
</reference>
<evidence type="ECO:0000313" key="1">
    <source>
        <dbReference type="EMBL" id="GBM49669.1"/>
    </source>
</evidence>
<organism evidence="1 2">
    <name type="scientific">Araneus ventricosus</name>
    <name type="common">Orbweaver spider</name>
    <name type="synonym">Epeira ventricosa</name>
    <dbReference type="NCBI Taxonomy" id="182803"/>
    <lineage>
        <taxon>Eukaryota</taxon>
        <taxon>Metazoa</taxon>
        <taxon>Ecdysozoa</taxon>
        <taxon>Arthropoda</taxon>
        <taxon>Chelicerata</taxon>
        <taxon>Arachnida</taxon>
        <taxon>Araneae</taxon>
        <taxon>Araneomorphae</taxon>
        <taxon>Entelegynae</taxon>
        <taxon>Araneoidea</taxon>
        <taxon>Araneidae</taxon>
        <taxon>Araneus</taxon>
    </lineage>
</organism>
<gene>
    <name evidence="1" type="ORF">AVEN_262471_1</name>
</gene>
<protein>
    <submittedName>
        <fullName evidence="1">Uncharacterized protein</fullName>
    </submittedName>
</protein>
<evidence type="ECO:0000313" key="2">
    <source>
        <dbReference type="Proteomes" id="UP000499080"/>
    </source>
</evidence>
<name>A0A4Y2GAI8_ARAVE</name>
<dbReference type="OrthoDB" id="6430386at2759"/>
<dbReference type="AlphaFoldDB" id="A0A4Y2GAI8"/>
<keyword evidence="2" id="KW-1185">Reference proteome</keyword>
<proteinExistence type="predicted"/>
<dbReference type="EMBL" id="BGPR01001267">
    <property type="protein sequence ID" value="GBM49669.1"/>
    <property type="molecule type" value="Genomic_DNA"/>
</dbReference>
<accession>A0A4Y2GAI8</accession>
<comment type="caution">
    <text evidence="1">The sequence shown here is derived from an EMBL/GenBank/DDBJ whole genome shotgun (WGS) entry which is preliminary data.</text>
</comment>
<dbReference type="Proteomes" id="UP000499080">
    <property type="component" value="Unassembled WGS sequence"/>
</dbReference>